<evidence type="ECO:0000256" key="1">
    <source>
        <dbReference type="SAM" id="MobiDB-lite"/>
    </source>
</evidence>
<comment type="caution">
    <text evidence="2">The sequence shown here is derived from an EMBL/GenBank/DDBJ whole genome shotgun (WGS) entry which is preliminary data.</text>
</comment>
<dbReference type="Pfam" id="PF14013">
    <property type="entry name" value="MT0933_antitox"/>
    <property type="match status" value="1"/>
</dbReference>
<evidence type="ECO:0000313" key="3">
    <source>
        <dbReference type="Proteomes" id="UP000312512"/>
    </source>
</evidence>
<accession>A0A5P9ZAP6</accession>
<gene>
    <name evidence="2" type="ORF">FH608_033080</name>
</gene>
<feature type="compositionally biased region" description="Basic and acidic residues" evidence="1">
    <location>
        <begin position="22"/>
        <end position="42"/>
    </location>
</feature>
<sequence>MQEWLRKAEDFARGHSKQADQMVDRAEEFAKERTGHKYDDQIGKGADTVQHRYGGGQGEGAPQEPPTSDPQQPPRSDGER</sequence>
<dbReference type="Proteomes" id="UP000312512">
    <property type="component" value="Unassembled WGS sequence"/>
</dbReference>
<dbReference type="AlphaFoldDB" id="A0A5C4VZQ3"/>
<name>A0A5C4VZQ3_9ACTN</name>
<dbReference type="InterPro" id="IPR028037">
    <property type="entry name" value="Antitoxin_Rv0909/MT0933"/>
</dbReference>
<dbReference type="OrthoDB" id="5125103at2"/>
<proteinExistence type="predicted"/>
<organism evidence="2 3">
    <name type="scientific">Nonomuraea phyllanthi</name>
    <dbReference type="NCBI Taxonomy" id="2219224"/>
    <lineage>
        <taxon>Bacteria</taxon>
        <taxon>Bacillati</taxon>
        <taxon>Actinomycetota</taxon>
        <taxon>Actinomycetes</taxon>
        <taxon>Streptosporangiales</taxon>
        <taxon>Streptosporangiaceae</taxon>
        <taxon>Nonomuraea</taxon>
    </lineage>
</organism>
<accession>A0A5C4VZQ3</accession>
<feature type="compositionally biased region" description="Basic and acidic residues" evidence="1">
    <location>
        <begin position="1"/>
        <end position="13"/>
    </location>
</feature>
<feature type="region of interest" description="Disordered" evidence="1">
    <location>
        <begin position="1"/>
        <end position="80"/>
    </location>
</feature>
<evidence type="ECO:0000313" key="2">
    <source>
        <dbReference type="EMBL" id="KAB8191003.1"/>
    </source>
</evidence>
<reference evidence="2 3" key="1">
    <citation type="submission" date="2019-10" db="EMBL/GenBank/DDBJ databases">
        <title>Nonomuraea sp. nov., isolated from Phyllanthus amarus.</title>
        <authorList>
            <person name="Klykleung N."/>
            <person name="Tanasupawat S."/>
        </authorList>
    </citation>
    <scope>NUCLEOTIDE SEQUENCE [LARGE SCALE GENOMIC DNA]</scope>
    <source>
        <strain evidence="2 3">PA1-10</strain>
    </source>
</reference>
<dbReference type="EMBL" id="VDLX02000014">
    <property type="protein sequence ID" value="KAB8191003.1"/>
    <property type="molecule type" value="Genomic_DNA"/>
</dbReference>
<keyword evidence="3" id="KW-1185">Reference proteome</keyword>
<feature type="compositionally biased region" description="Pro residues" evidence="1">
    <location>
        <begin position="63"/>
        <end position="73"/>
    </location>
</feature>
<protein>
    <submittedName>
        <fullName evidence="2">Antitoxin</fullName>
    </submittedName>
</protein>